<reference evidence="4 5" key="1">
    <citation type="submission" date="2024-09" db="EMBL/GenBank/DDBJ databases">
        <authorList>
            <person name="Sun Q."/>
            <person name="Mori K."/>
        </authorList>
    </citation>
    <scope>NUCLEOTIDE SEQUENCE [LARGE SCALE GENOMIC DNA]</scope>
    <source>
        <strain evidence="4 5">CCM 4839</strain>
    </source>
</reference>
<dbReference type="InterPro" id="IPR012310">
    <property type="entry name" value="DNA_ligase_ATP-dep_cent"/>
</dbReference>
<dbReference type="Gene3D" id="3.30.470.30">
    <property type="entry name" value="DNA ligase/mRNA capping enzyme"/>
    <property type="match status" value="1"/>
</dbReference>
<dbReference type="Pfam" id="PF01068">
    <property type="entry name" value="DNA_ligase_A_M"/>
    <property type="match status" value="1"/>
</dbReference>
<dbReference type="InterPro" id="IPR050191">
    <property type="entry name" value="ATP-dep_DNA_ligase"/>
</dbReference>
<dbReference type="GO" id="GO:0016874">
    <property type="term" value="F:ligase activity"/>
    <property type="evidence" value="ECO:0007669"/>
    <property type="project" value="UniProtKB-KW"/>
</dbReference>
<organism evidence="4 5">
    <name type="scientific">Paenibacillus mendelii</name>
    <dbReference type="NCBI Taxonomy" id="206163"/>
    <lineage>
        <taxon>Bacteria</taxon>
        <taxon>Bacillati</taxon>
        <taxon>Bacillota</taxon>
        <taxon>Bacilli</taxon>
        <taxon>Bacillales</taxon>
        <taxon>Paenibacillaceae</taxon>
        <taxon>Paenibacillus</taxon>
    </lineage>
</organism>
<gene>
    <name evidence="4" type="ORF">ACFFJ8_13590</name>
</gene>
<evidence type="ECO:0000259" key="3">
    <source>
        <dbReference type="PROSITE" id="PS50160"/>
    </source>
</evidence>
<name>A0ABV6J947_9BACL</name>
<evidence type="ECO:0000313" key="4">
    <source>
        <dbReference type="EMBL" id="MFC0392401.1"/>
    </source>
</evidence>
<dbReference type="PROSITE" id="PS50160">
    <property type="entry name" value="DNA_LIGASE_A3"/>
    <property type="match status" value="1"/>
</dbReference>
<dbReference type="Proteomes" id="UP001589818">
    <property type="component" value="Unassembled WGS sequence"/>
</dbReference>
<dbReference type="PANTHER" id="PTHR45674">
    <property type="entry name" value="DNA LIGASE 1/3 FAMILY MEMBER"/>
    <property type="match status" value="1"/>
</dbReference>
<dbReference type="RefSeq" id="WP_204819492.1">
    <property type="nucleotide sequence ID" value="NZ_JANHOF010000003.1"/>
</dbReference>
<comment type="caution">
    <text evidence="4">The sequence shown here is derived from an EMBL/GenBank/DDBJ whole genome shotgun (WGS) entry which is preliminary data.</text>
</comment>
<comment type="similarity">
    <text evidence="1">Belongs to the ATP-dependent DNA ligase family.</text>
</comment>
<keyword evidence="2 4" id="KW-0436">Ligase</keyword>
<dbReference type="EMBL" id="JBHLVF010000017">
    <property type="protein sequence ID" value="MFC0392401.1"/>
    <property type="molecule type" value="Genomic_DNA"/>
</dbReference>
<proteinExistence type="inferred from homology"/>
<dbReference type="CDD" id="cd07906">
    <property type="entry name" value="Adenylation_DNA_ligase_LigD_LigC"/>
    <property type="match status" value="1"/>
</dbReference>
<evidence type="ECO:0000313" key="5">
    <source>
        <dbReference type="Proteomes" id="UP001589818"/>
    </source>
</evidence>
<dbReference type="SUPFAM" id="SSF56091">
    <property type="entry name" value="DNA ligase/mRNA capping enzyme, catalytic domain"/>
    <property type="match status" value="1"/>
</dbReference>
<protein>
    <submittedName>
        <fullName evidence="4">RNA ligase family protein</fullName>
    </submittedName>
</protein>
<dbReference type="PANTHER" id="PTHR45674:SF4">
    <property type="entry name" value="DNA LIGASE 1"/>
    <property type="match status" value="1"/>
</dbReference>
<keyword evidence="5" id="KW-1185">Reference proteome</keyword>
<dbReference type="Gene3D" id="3.30.1490.70">
    <property type="match status" value="1"/>
</dbReference>
<evidence type="ECO:0000256" key="1">
    <source>
        <dbReference type="ARBA" id="ARBA00007572"/>
    </source>
</evidence>
<evidence type="ECO:0000256" key="2">
    <source>
        <dbReference type="ARBA" id="ARBA00022598"/>
    </source>
</evidence>
<sequence length="283" mass="33440">MFITPMLLEEREEPFDDDRYIFEPKIDGHRMILSLIDGKVQMYTRHHNNCTRQYPELFNVPVKPDCDVVLDGEVGYMNPETGRFEFEHLMERFKQSKEPKIREGRLRLPVRYFVFDVLFAGGEDVRSWPLVERKALLEEILTENEFYKKVMRINRDGSALFDVIKSLSLEGIVAKRKDSRYVSGPSDGWLKVMNYQYENVPIIGYRKKHFALLAQINDGTPGRIELSLPAVLRREFHRAANEIQTGEDRHFVYIQPQIQARLRYRNRNHNGMLRLPEFVDFVV</sequence>
<accession>A0ABV6J947</accession>
<feature type="domain" description="ATP-dependent DNA ligase family profile" evidence="3">
    <location>
        <begin position="103"/>
        <end position="192"/>
    </location>
</feature>